<accession>A0A1H6FFU1</accession>
<gene>
    <name evidence="2" type="ORF">MBHS_04841</name>
</gene>
<dbReference type="OrthoDB" id="5772269at2"/>
<name>A0A1H6FFU1_9GAMM</name>
<evidence type="ECO:0000313" key="3">
    <source>
        <dbReference type="Proteomes" id="UP000236724"/>
    </source>
</evidence>
<feature type="transmembrane region" description="Helical" evidence="1">
    <location>
        <begin position="12"/>
        <end position="33"/>
    </location>
</feature>
<dbReference type="RefSeq" id="WP_103922449.1">
    <property type="nucleotide sequence ID" value="NZ_FMSV02000557.1"/>
</dbReference>
<protein>
    <submittedName>
        <fullName evidence="2">Uncharacterized protein</fullName>
    </submittedName>
</protein>
<proteinExistence type="predicted"/>
<keyword evidence="1" id="KW-0472">Membrane</keyword>
<evidence type="ECO:0000256" key="1">
    <source>
        <dbReference type="SAM" id="Phobius"/>
    </source>
</evidence>
<feature type="transmembrane region" description="Helical" evidence="1">
    <location>
        <begin position="45"/>
        <end position="69"/>
    </location>
</feature>
<keyword evidence="1" id="KW-0812">Transmembrane</keyword>
<reference evidence="2 3" key="1">
    <citation type="submission" date="2016-10" db="EMBL/GenBank/DDBJ databases">
        <authorList>
            <person name="de Groot N.N."/>
        </authorList>
    </citation>
    <scope>NUCLEOTIDE SEQUENCE [LARGE SCALE GENOMIC DNA]</scope>
    <source>
        <strain evidence="2">MBHS1</strain>
    </source>
</reference>
<sequence length="83" mass="9414">MRKLLLIGCKTMREGVVVSFIFFIFSILMILAATNIVPTLFYMNFIILLAGFSLLLFAPLILVSTYLLTVLPGMRDKLKDCEH</sequence>
<organism evidence="2 3">
    <name type="scientific">Candidatus Venteria ishoeyi</name>
    <dbReference type="NCBI Taxonomy" id="1899563"/>
    <lineage>
        <taxon>Bacteria</taxon>
        <taxon>Pseudomonadati</taxon>
        <taxon>Pseudomonadota</taxon>
        <taxon>Gammaproteobacteria</taxon>
        <taxon>Thiotrichales</taxon>
        <taxon>Thiotrichaceae</taxon>
        <taxon>Venteria</taxon>
    </lineage>
</organism>
<keyword evidence="3" id="KW-1185">Reference proteome</keyword>
<dbReference type="AlphaFoldDB" id="A0A1H6FFU1"/>
<dbReference type="EMBL" id="FMSV02000557">
    <property type="protein sequence ID" value="SEH08948.1"/>
    <property type="molecule type" value="Genomic_DNA"/>
</dbReference>
<dbReference type="Proteomes" id="UP000236724">
    <property type="component" value="Unassembled WGS sequence"/>
</dbReference>
<evidence type="ECO:0000313" key="2">
    <source>
        <dbReference type="EMBL" id="SEH08948.1"/>
    </source>
</evidence>
<keyword evidence="1" id="KW-1133">Transmembrane helix</keyword>